<dbReference type="RefSeq" id="WP_185793621.1">
    <property type="nucleotide sequence ID" value="NZ_JACMYH010000001.1"/>
</dbReference>
<evidence type="ECO:0000313" key="3">
    <source>
        <dbReference type="Proteomes" id="UP000546173"/>
    </source>
</evidence>
<gene>
    <name evidence="2" type="ORF">H7993_04710</name>
</gene>
<keyword evidence="1" id="KW-0472">Membrane</keyword>
<evidence type="ECO:0000313" key="2">
    <source>
        <dbReference type="EMBL" id="MBC2677688.1"/>
    </source>
</evidence>
<dbReference type="AlphaFoldDB" id="A0A7X1G3F1"/>
<protein>
    <submittedName>
        <fullName evidence="2">Uncharacterized protein</fullName>
    </submittedName>
</protein>
<accession>A0A7X1G3F1</accession>
<keyword evidence="1" id="KW-0812">Transmembrane</keyword>
<dbReference type="EMBL" id="JACMYH010000001">
    <property type="protein sequence ID" value="MBC2677688.1"/>
    <property type="molecule type" value="Genomic_DNA"/>
</dbReference>
<keyword evidence="1" id="KW-1133">Transmembrane helix</keyword>
<dbReference type="Proteomes" id="UP000546173">
    <property type="component" value="Unassembled WGS sequence"/>
</dbReference>
<name>A0A7X1G3F1_9PSED</name>
<feature type="transmembrane region" description="Helical" evidence="1">
    <location>
        <begin position="123"/>
        <end position="146"/>
    </location>
</feature>
<evidence type="ECO:0000256" key="1">
    <source>
        <dbReference type="SAM" id="Phobius"/>
    </source>
</evidence>
<organism evidence="2 3">
    <name type="scientific">Pseudomonas baltica</name>
    <dbReference type="NCBI Taxonomy" id="2762576"/>
    <lineage>
        <taxon>Bacteria</taxon>
        <taxon>Pseudomonadati</taxon>
        <taxon>Pseudomonadota</taxon>
        <taxon>Gammaproteobacteria</taxon>
        <taxon>Pseudomonadales</taxon>
        <taxon>Pseudomonadaceae</taxon>
        <taxon>Pseudomonas</taxon>
    </lineage>
</organism>
<reference evidence="2 3" key="1">
    <citation type="submission" date="2020-08" db="EMBL/GenBank/DDBJ databases">
        <title>Pseudomonas sp. nov.</title>
        <authorList>
            <person name="Gieschler S."/>
            <person name="Fiedler G."/>
            <person name="Brinks E."/>
            <person name="Boehnlein C."/>
            <person name="Franz C.M.A.P."/>
            <person name="Kabisch J."/>
        </authorList>
    </citation>
    <scope>NUCLEOTIDE SEQUENCE [LARGE SCALE GENOMIC DNA]</scope>
    <source>
        <strain evidence="2 3">MBT-2</strain>
    </source>
</reference>
<keyword evidence="3" id="KW-1185">Reference proteome</keyword>
<proteinExistence type="predicted"/>
<comment type="caution">
    <text evidence="2">The sequence shown here is derived from an EMBL/GenBank/DDBJ whole genome shotgun (WGS) entry which is preliminary data.</text>
</comment>
<sequence length="258" mass="27873">MVFDLQQAKQFITTTGLPAKPEMFSVTAGMGVPALETAKAQSLVVGSNIMSFKTGVDAGARQALTDSSLFAQLAAAKSIGNDPNPLAFFDAYFGTLVKIGWLIRQKETAELSYTADALDVHEAMIGVITSFLSPITGAAVAVLAVLKGLQKMSADTPFITLFNSQRHHESVSRFQFTYVYADEEQGLMARAMAFVLETDTQLTQILFFKLQSGEMSLRRSEGVLSIDGNALKALQPPLAAKMNAYREKYIAGVELDAV</sequence>